<evidence type="ECO:0000313" key="2">
    <source>
        <dbReference type="Proteomes" id="UP000887222"/>
    </source>
</evidence>
<proteinExistence type="predicted"/>
<keyword evidence="2" id="KW-1185">Reference proteome</keyword>
<dbReference type="EMBL" id="BPMK01000001">
    <property type="protein sequence ID" value="GIZ50326.1"/>
    <property type="molecule type" value="Genomic_DNA"/>
</dbReference>
<organism evidence="1 2">
    <name type="scientific">Noviherbaspirillum aridicola</name>
    <dbReference type="NCBI Taxonomy" id="2849687"/>
    <lineage>
        <taxon>Bacteria</taxon>
        <taxon>Pseudomonadati</taxon>
        <taxon>Pseudomonadota</taxon>
        <taxon>Betaproteobacteria</taxon>
        <taxon>Burkholderiales</taxon>
        <taxon>Oxalobacteraceae</taxon>
        <taxon>Noviherbaspirillum</taxon>
    </lineage>
</organism>
<sequence>MDARDLSDLGVGRGEIAYLLQGGGRGHDGCVPGIAADAACRSTTAGPCHGAAANS</sequence>
<gene>
    <name evidence="1" type="ORF">NCCP691_03400</name>
</gene>
<comment type="caution">
    <text evidence="1">The sequence shown here is derived from an EMBL/GenBank/DDBJ whole genome shotgun (WGS) entry which is preliminary data.</text>
</comment>
<protein>
    <submittedName>
        <fullName evidence="1">Uncharacterized protein</fullName>
    </submittedName>
</protein>
<dbReference type="RefSeq" id="WP_220806492.1">
    <property type="nucleotide sequence ID" value="NZ_BPMK01000001.1"/>
</dbReference>
<reference evidence="1 2" key="1">
    <citation type="journal article" date="2022" name="Int. J. Syst. Evol. Microbiol.">
        <title>Noviherbaspirillum aridicola sp. nov., isolated from an arid soil in Pakistan.</title>
        <authorList>
            <person name="Khan I.U."/>
            <person name="Saqib M."/>
            <person name="Amin A."/>
            <person name="Hussain F."/>
            <person name="Li L."/>
            <person name="Liu Y.H."/>
            <person name="Fang B.Z."/>
            <person name="Ahmed I."/>
            <person name="Li W.J."/>
        </authorList>
    </citation>
    <scope>NUCLEOTIDE SEQUENCE [LARGE SCALE GENOMIC DNA]</scope>
    <source>
        <strain evidence="1 2">NCCP-691</strain>
    </source>
</reference>
<dbReference type="Proteomes" id="UP000887222">
    <property type="component" value="Unassembled WGS sequence"/>
</dbReference>
<evidence type="ECO:0000313" key="1">
    <source>
        <dbReference type="EMBL" id="GIZ50326.1"/>
    </source>
</evidence>
<name>A0ABQ4PZJ4_9BURK</name>
<accession>A0ABQ4PZJ4</accession>